<gene>
    <name evidence="2" type="ORF">GCM10011390_09160</name>
</gene>
<sequence>MLNGPDRRYRASDETRVIRSMVPDAFAKPGRFLRGNIHTHSTRSDGALSPEEVCRTYREAGYDFLCLSDHFLERFGFPVVDTTPWRGEGFTTIFGAEIHAPENSHGEIWHLLACGLPLDFEPLGEGETAVRLAERAVAAGAFLGIAHPQWSSLSIEDGRQMAGIAHAVEIWNTGCALETDRGDGTILLDALLNEGHRLLAYAADDAHFKSRDWCGGWMMVKAEANEPEAILAAMKRGEFYSSRGPTIEHVEIDGAALRVACSPARGVAVVGRGSRGDYVDAGDGRLTEAVLPLERFAGDWCRVVVMDEAGRQAWTNPIHLGPLPLR</sequence>
<accession>A0A916ZEF0</accession>
<dbReference type="InterPro" id="IPR003141">
    <property type="entry name" value="Pol/His_phosphatase_N"/>
</dbReference>
<organism evidence="2 3">
    <name type="scientific">Aureimonas endophytica</name>
    <dbReference type="NCBI Taxonomy" id="2027858"/>
    <lineage>
        <taxon>Bacteria</taxon>
        <taxon>Pseudomonadati</taxon>
        <taxon>Pseudomonadota</taxon>
        <taxon>Alphaproteobacteria</taxon>
        <taxon>Hyphomicrobiales</taxon>
        <taxon>Aurantimonadaceae</taxon>
        <taxon>Aureimonas</taxon>
    </lineage>
</organism>
<dbReference type="InterPro" id="IPR052018">
    <property type="entry name" value="PHP_domain"/>
</dbReference>
<name>A0A916ZEF0_9HYPH</name>
<dbReference type="Gene3D" id="3.20.20.140">
    <property type="entry name" value="Metal-dependent hydrolases"/>
    <property type="match status" value="1"/>
</dbReference>
<dbReference type="EMBL" id="BMIQ01000001">
    <property type="protein sequence ID" value="GGD92599.1"/>
    <property type="molecule type" value="Genomic_DNA"/>
</dbReference>
<evidence type="ECO:0000259" key="1">
    <source>
        <dbReference type="SMART" id="SM00481"/>
    </source>
</evidence>
<dbReference type="NCBIfam" id="NF038032">
    <property type="entry name" value="CehA_McbA_metalo"/>
    <property type="match status" value="1"/>
</dbReference>
<dbReference type="InterPro" id="IPR016195">
    <property type="entry name" value="Pol/histidinol_Pase-like"/>
</dbReference>
<dbReference type="SMART" id="SM00481">
    <property type="entry name" value="POLIIIAc"/>
    <property type="match status" value="1"/>
</dbReference>
<dbReference type="GO" id="GO:0035312">
    <property type="term" value="F:5'-3' DNA exonuclease activity"/>
    <property type="evidence" value="ECO:0007669"/>
    <property type="project" value="TreeGrafter"/>
</dbReference>
<protein>
    <submittedName>
        <fullName evidence="2">Phosphotransferase</fullName>
    </submittedName>
</protein>
<keyword evidence="3" id="KW-1185">Reference proteome</keyword>
<dbReference type="AlphaFoldDB" id="A0A916ZEF0"/>
<dbReference type="PANTHER" id="PTHR42924">
    <property type="entry name" value="EXONUCLEASE"/>
    <property type="match status" value="1"/>
</dbReference>
<dbReference type="PANTHER" id="PTHR42924:SF3">
    <property type="entry name" value="POLYMERASE_HISTIDINOL PHOSPHATASE N-TERMINAL DOMAIN-CONTAINING PROTEIN"/>
    <property type="match status" value="1"/>
</dbReference>
<dbReference type="GO" id="GO:0004534">
    <property type="term" value="F:5'-3' RNA exonuclease activity"/>
    <property type="evidence" value="ECO:0007669"/>
    <property type="project" value="TreeGrafter"/>
</dbReference>
<reference evidence="2" key="2">
    <citation type="submission" date="2020-09" db="EMBL/GenBank/DDBJ databases">
        <authorList>
            <person name="Sun Q."/>
            <person name="Zhou Y."/>
        </authorList>
    </citation>
    <scope>NUCLEOTIDE SEQUENCE</scope>
    <source>
        <strain evidence="2">CGMCC 1.15367</strain>
    </source>
</reference>
<reference evidence="2" key="1">
    <citation type="journal article" date="2014" name="Int. J. Syst. Evol. Microbiol.">
        <title>Complete genome sequence of Corynebacterium casei LMG S-19264T (=DSM 44701T), isolated from a smear-ripened cheese.</title>
        <authorList>
            <consortium name="US DOE Joint Genome Institute (JGI-PGF)"/>
            <person name="Walter F."/>
            <person name="Albersmeier A."/>
            <person name="Kalinowski J."/>
            <person name="Ruckert C."/>
        </authorList>
    </citation>
    <scope>NUCLEOTIDE SEQUENCE</scope>
    <source>
        <strain evidence="2">CGMCC 1.15367</strain>
    </source>
</reference>
<feature type="domain" description="Polymerase/histidinol phosphatase N-terminal" evidence="1">
    <location>
        <begin position="35"/>
        <end position="102"/>
    </location>
</feature>
<proteinExistence type="predicted"/>
<evidence type="ECO:0000313" key="3">
    <source>
        <dbReference type="Proteomes" id="UP000644699"/>
    </source>
</evidence>
<comment type="caution">
    <text evidence="2">The sequence shown here is derived from an EMBL/GenBank/DDBJ whole genome shotgun (WGS) entry which is preliminary data.</text>
</comment>
<dbReference type="Proteomes" id="UP000644699">
    <property type="component" value="Unassembled WGS sequence"/>
</dbReference>
<dbReference type="SUPFAM" id="SSF89550">
    <property type="entry name" value="PHP domain-like"/>
    <property type="match status" value="1"/>
</dbReference>
<evidence type="ECO:0000313" key="2">
    <source>
        <dbReference type="EMBL" id="GGD92599.1"/>
    </source>
</evidence>